<dbReference type="HOGENOM" id="CLU_687010_0_0_1"/>
<dbReference type="InterPro" id="IPR032675">
    <property type="entry name" value="LRR_dom_sf"/>
</dbReference>
<organism evidence="1 2">
    <name type="scientific">Dacryopinax primogenitus (strain DJM 731)</name>
    <name type="common">Brown rot fungus</name>
    <dbReference type="NCBI Taxonomy" id="1858805"/>
    <lineage>
        <taxon>Eukaryota</taxon>
        <taxon>Fungi</taxon>
        <taxon>Dikarya</taxon>
        <taxon>Basidiomycota</taxon>
        <taxon>Agaricomycotina</taxon>
        <taxon>Dacrymycetes</taxon>
        <taxon>Dacrymycetales</taxon>
        <taxon>Dacrymycetaceae</taxon>
        <taxon>Dacryopinax</taxon>
    </lineage>
</organism>
<evidence type="ECO:0000313" key="1">
    <source>
        <dbReference type="EMBL" id="EJT99549.1"/>
    </source>
</evidence>
<dbReference type="AlphaFoldDB" id="M5FVA7"/>
<dbReference type="GeneID" id="63685515"/>
<keyword evidence="2" id="KW-1185">Reference proteome</keyword>
<dbReference type="Proteomes" id="UP000030653">
    <property type="component" value="Unassembled WGS sequence"/>
</dbReference>
<reference evidence="1 2" key="1">
    <citation type="journal article" date="2012" name="Science">
        <title>The Paleozoic origin of enzymatic lignin decomposition reconstructed from 31 fungal genomes.</title>
        <authorList>
            <person name="Floudas D."/>
            <person name="Binder M."/>
            <person name="Riley R."/>
            <person name="Barry K."/>
            <person name="Blanchette R.A."/>
            <person name="Henrissat B."/>
            <person name="Martinez A.T."/>
            <person name="Otillar R."/>
            <person name="Spatafora J.W."/>
            <person name="Yadav J.S."/>
            <person name="Aerts A."/>
            <person name="Benoit I."/>
            <person name="Boyd A."/>
            <person name="Carlson A."/>
            <person name="Copeland A."/>
            <person name="Coutinho P.M."/>
            <person name="de Vries R.P."/>
            <person name="Ferreira P."/>
            <person name="Findley K."/>
            <person name="Foster B."/>
            <person name="Gaskell J."/>
            <person name="Glotzer D."/>
            <person name="Gorecki P."/>
            <person name="Heitman J."/>
            <person name="Hesse C."/>
            <person name="Hori C."/>
            <person name="Igarashi K."/>
            <person name="Jurgens J.A."/>
            <person name="Kallen N."/>
            <person name="Kersten P."/>
            <person name="Kohler A."/>
            <person name="Kuees U."/>
            <person name="Kumar T.K.A."/>
            <person name="Kuo A."/>
            <person name="LaButti K."/>
            <person name="Larrondo L.F."/>
            <person name="Lindquist E."/>
            <person name="Ling A."/>
            <person name="Lombard V."/>
            <person name="Lucas S."/>
            <person name="Lundell T."/>
            <person name="Martin R."/>
            <person name="McLaughlin D.J."/>
            <person name="Morgenstern I."/>
            <person name="Morin E."/>
            <person name="Murat C."/>
            <person name="Nagy L.G."/>
            <person name="Nolan M."/>
            <person name="Ohm R.A."/>
            <person name="Patyshakuliyeva A."/>
            <person name="Rokas A."/>
            <person name="Ruiz-Duenas F.J."/>
            <person name="Sabat G."/>
            <person name="Salamov A."/>
            <person name="Samejima M."/>
            <person name="Schmutz J."/>
            <person name="Slot J.C."/>
            <person name="St John F."/>
            <person name="Stenlid J."/>
            <person name="Sun H."/>
            <person name="Sun S."/>
            <person name="Syed K."/>
            <person name="Tsang A."/>
            <person name="Wiebenga A."/>
            <person name="Young D."/>
            <person name="Pisabarro A."/>
            <person name="Eastwood D.C."/>
            <person name="Martin F."/>
            <person name="Cullen D."/>
            <person name="Grigoriev I.V."/>
            <person name="Hibbett D.S."/>
        </authorList>
    </citation>
    <scope>NUCLEOTIDE SEQUENCE [LARGE SCALE GENOMIC DNA]</scope>
    <source>
        <strain evidence="1 2">DJM-731 SS1</strain>
    </source>
</reference>
<dbReference type="RefSeq" id="XP_040626447.1">
    <property type="nucleotide sequence ID" value="XM_040770453.1"/>
</dbReference>
<proteinExistence type="predicted"/>
<name>M5FVA7_DACPD</name>
<gene>
    <name evidence="1" type="ORF">DACRYDRAFT_117774</name>
</gene>
<evidence type="ECO:0000313" key="2">
    <source>
        <dbReference type="Proteomes" id="UP000030653"/>
    </source>
</evidence>
<dbReference type="OrthoDB" id="3232644at2759"/>
<protein>
    <submittedName>
        <fullName evidence="1">Uncharacterized protein</fullName>
    </submittedName>
</protein>
<dbReference type="EMBL" id="JH795869">
    <property type="protein sequence ID" value="EJT99549.1"/>
    <property type="molecule type" value="Genomic_DNA"/>
</dbReference>
<dbReference type="Gene3D" id="3.80.10.10">
    <property type="entry name" value="Ribonuclease Inhibitor"/>
    <property type="match status" value="1"/>
</dbReference>
<accession>M5FVA7</accession>
<sequence>MNGKVLLVPELWLVIFEYLVEERAKDYYSTRPNDFLQIILVCKQWKTLAQPLLYRCLRFGNREALDRFLLLFQTDSARCLQIEQSIRSLTVRHTVARSRQLSQLLGHCSNLREYKADLVGAADLSAIEQADSSKRCLERLDIGLDLRGWDLAPLALIGSLTGLQHLDLEIICDRGGPLATNLNSADPWNLLHLRYLGVTELYSDANVTPFETFLARSRFPNLEKLKIIYPQTSFSPAIQDFLQTHPHIEDLELYSASDIAAVRCVLPSLQTLVLQTDSGLDAALIENFPSSLRHIRLMFSSEQNLGHGIELFAALGSGSCPFHLDRLHMGGEWTWRGAFELRSKRAKWLSRAEDLRNRGIAMLDKNGDDAFTVKEIMDSEALVQTPKTQAIVPVDQMFLCY</sequence>
<dbReference type="SUPFAM" id="SSF52047">
    <property type="entry name" value="RNI-like"/>
    <property type="match status" value="1"/>
</dbReference>